<sequence length="68" mass="7212">MNSNEQDRKSDLYTVKQAASYLQVSVATVYTLVSSGKLGCHRVGSGRGACDCMNNDTISGVKHVGSES</sequence>
<gene>
    <name evidence="2" type="ORF">Enr13x_36620</name>
</gene>
<proteinExistence type="predicted"/>
<dbReference type="InterPro" id="IPR041657">
    <property type="entry name" value="HTH_17"/>
</dbReference>
<dbReference type="EMBL" id="CP037423">
    <property type="protein sequence ID" value="QDV43802.1"/>
    <property type="molecule type" value="Genomic_DNA"/>
</dbReference>
<dbReference type="Pfam" id="PF12728">
    <property type="entry name" value="HTH_17"/>
    <property type="match status" value="1"/>
</dbReference>
<organism evidence="2 3">
    <name type="scientific">Stieleria neptunia</name>
    <dbReference type="NCBI Taxonomy" id="2527979"/>
    <lineage>
        <taxon>Bacteria</taxon>
        <taxon>Pseudomonadati</taxon>
        <taxon>Planctomycetota</taxon>
        <taxon>Planctomycetia</taxon>
        <taxon>Pirellulales</taxon>
        <taxon>Pirellulaceae</taxon>
        <taxon>Stieleria</taxon>
    </lineage>
</organism>
<dbReference type="InterPro" id="IPR010093">
    <property type="entry name" value="SinI_DNA-bd"/>
</dbReference>
<dbReference type="OrthoDB" id="291037at2"/>
<dbReference type="AlphaFoldDB" id="A0A518HSI4"/>
<name>A0A518HSI4_9BACT</name>
<evidence type="ECO:0000313" key="2">
    <source>
        <dbReference type="EMBL" id="QDV43802.1"/>
    </source>
</evidence>
<feature type="domain" description="Helix-turn-helix" evidence="1">
    <location>
        <begin position="12"/>
        <end position="44"/>
    </location>
</feature>
<evidence type="ECO:0000259" key="1">
    <source>
        <dbReference type="Pfam" id="PF12728"/>
    </source>
</evidence>
<accession>A0A518HSI4</accession>
<dbReference type="NCBIfam" id="TIGR01764">
    <property type="entry name" value="excise"/>
    <property type="match status" value="1"/>
</dbReference>
<dbReference type="RefSeq" id="WP_145388140.1">
    <property type="nucleotide sequence ID" value="NZ_CP037423.1"/>
</dbReference>
<protein>
    <submittedName>
        <fullName evidence="2">Helix-turn-helix domain protein</fullName>
    </submittedName>
</protein>
<evidence type="ECO:0000313" key="3">
    <source>
        <dbReference type="Proteomes" id="UP000319004"/>
    </source>
</evidence>
<keyword evidence="3" id="KW-1185">Reference proteome</keyword>
<dbReference type="KEGG" id="snep:Enr13x_36620"/>
<reference evidence="2 3" key="1">
    <citation type="submission" date="2019-03" db="EMBL/GenBank/DDBJ databases">
        <title>Deep-cultivation of Planctomycetes and their phenomic and genomic characterization uncovers novel biology.</title>
        <authorList>
            <person name="Wiegand S."/>
            <person name="Jogler M."/>
            <person name="Boedeker C."/>
            <person name="Pinto D."/>
            <person name="Vollmers J."/>
            <person name="Rivas-Marin E."/>
            <person name="Kohn T."/>
            <person name="Peeters S.H."/>
            <person name="Heuer A."/>
            <person name="Rast P."/>
            <person name="Oberbeckmann S."/>
            <person name="Bunk B."/>
            <person name="Jeske O."/>
            <person name="Meyerdierks A."/>
            <person name="Storesund J.E."/>
            <person name="Kallscheuer N."/>
            <person name="Luecker S."/>
            <person name="Lage O.M."/>
            <person name="Pohl T."/>
            <person name="Merkel B.J."/>
            <person name="Hornburger P."/>
            <person name="Mueller R.-W."/>
            <person name="Bruemmer F."/>
            <person name="Labrenz M."/>
            <person name="Spormann A.M."/>
            <person name="Op den Camp H."/>
            <person name="Overmann J."/>
            <person name="Amann R."/>
            <person name="Jetten M.S.M."/>
            <person name="Mascher T."/>
            <person name="Medema M.H."/>
            <person name="Devos D.P."/>
            <person name="Kaster A.-K."/>
            <person name="Ovreas L."/>
            <person name="Rohde M."/>
            <person name="Galperin M.Y."/>
            <person name="Jogler C."/>
        </authorList>
    </citation>
    <scope>NUCLEOTIDE SEQUENCE [LARGE SCALE GENOMIC DNA]</scope>
    <source>
        <strain evidence="2 3">Enr13</strain>
    </source>
</reference>
<dbReference type="Proteomes" id="UP000319004">
    <property type="component" value="Chromosome"/>
</dbReference>
<dbReference type="GO" id="GO:0003677">
    <property type="term" value="F:DNA binding"/>
    <property type="evidence" value="ECO:0007669"/>
    <property type="project" value="InterPro"/>
</dbReference>